<evidence type="ECO:0000313" key="1">
    <source>
        <dbReference type="EMBL" id="KKK68827.1"/>
    </source>
</evidence>
<proteinExistence type="predicted"/>
<protein>
    <submittedName>
        <fullName evidence="1">Uncharacterized protein</fullName>
    </submittedName>
</protein>
<reference evidence="1" key="1">
    <citation type="journal article" date="2015" name="Nature">
        <title>Complex archaea that bridge the gap between prokaryotes and eukaryotes.</title>
        <authorList>
            <person name="Spang A."/>
            <person name="Saw J.H."/>
            <person name="Jorgensen S.L."/>
            <person name="Zaremba-Niedzwiedzka K."/>
            <person name="Martijn J."/>
            <person name="Lind A.E."/>
            <person name="van Eijk R."/>
            <person name="Schleper C."/>
            <person name="Guy L."/>
            <person name="Ettema T.J."/>
        </authorList>
    </citation>
    <scope>NUCLEOTIDE SEQUENCE</scope>
</reference>
<dbReference type="AlphaFoldDB" id="A0A0F8XI79"/>
<dbReference type="EMBL" id="LAZR01058950">
    <property type="protein sequence ID" value="KKK68827.1"/>
    <property type="molecule type" value="Genomic_DNA"/>
</dbReference>
<accession>A0A0F8XI79</accession>
<name>A0A0F8XI79_9ZZZZ</name>
<organism evidence="1">
    <name type="scientific">marine sediment metagenome</name>
    <dbReference type="NCBI Taxonomy" id="412755"/>
    <lineage>
        <taxon>unclassified sequences</taxon>
        <taxon>metagenomes</taxon>
        <taxon>ecological metagenomes</taxon>
    </lineage>
</organism>
<gene>
    <name evidence="1" type="ORF">LCGC14_2940130</name>
</gene>
<sequence length="79" mass="8740">MKKLFFLLIILVGCAGSPTVTVNKNVTIFVSGKPCLVEDCGRIHPVWIDVDYTTKSDLKSDFKADQEIKPETTIPFPGL</sequence>
<comment type="caution">
    <text evidence="1">The sequence shown here is derived from an EMBL/GenBank/DDBJ whole genome shotgun (WGS) entry which is preliminary data.</text>
</comment>